<dbReference type="STRING" id="1802521.A2893_01625"/>
<keyword evidence="5" id="KW-0448">Lipopolysaccharide biosynthesis</keyword>
<dbReference type="GO" id="GO:0009103">
    <property type="term" value="P:lipopolysaccharide biosynthetic process"/>
    <property type="evidence" value="ECO:0007669"/>
    <property type="project" value="UniProtKB-KW"/>
</dbReference>
<dbReference type="Gene3D" id="3.90.550.10">
    <property type="entry name" value="Spore Coat Polysaccharide Biosynthesis Protein SpsA, Chain A"/>
    <property type="match status" value="1"/>
</dbReference>
<comment type="caution">
    <text evidence="10">The sequence shown here is derived from an EMBL/GenBank/DDBJ whole genome shotgun (WGS) entry which is preliminary data.</text>
</comment>
<keyword evidence="1" id="KW-1003">Cell membrane</keyword>
<dbReference type="GO" id="GO:0005886">
    <property type="term" value="C:plasma membrane"/>
    <property type="evidence" value="ECO:0007669"/>
    <property type="project" value="TreeGrafter"/>
</dbReference>
<dbReference type="AlphaFoldDB" id="A0A1F8BMV6"/>
<gene>
    <name evidence="10" type="ORF">A2893_01625</name>
</gene>
<accession>A0A1F8BMV6</accession>
<organism evidence="10 11">
    <name type="scientific">Candidatus Woesebacteria bacterium RIFCSPLOWO2_01_FULL_39_25</name>
    <dbReference type="NCBI Taxonomy" id="1802521"/>
    <lineage>
        <taxon>Bacteria</taxon>
        <taxon>Candidatus Woeseibacteriota</taxon>
    </lineage>
</organism>
<dbReference type="InterPro" id="IPR001173">
    <property type="entry name" value="Glyco_trans_2-like"/>
</dbReference>
<proteinExistence type="predicted"/>
<dbReference type="InterPro" id="IPR050256">
    <property type="entry name" value="Glycosyltransferase_2"/>
</dbReference>
<evidence type="ECO:0000256" key="2">
    <source>
        <dbReference type="ARBA" id="ARBA00022676"/>
    </source>
</evidence>
<keyword evidence="4 8" id="KW-0812">Transmembrane</keyword>
<dbReference type="PANTHER" id="PTHR48090:SF3">
    <property type="entry name" value="UNDECAPRENYL-PHOSPHATE 4-DEOXY-4-FORMAMIDO-L-ARABINOSE TRANSFERASE"/>
    <property type="match status" value="1"/>
</dbReference>
<evidence type="ECO:0000256" key="6">
    <source>
        <dbReference type="ARBA" id="ARBA00022989"/>
    </source>
</evidence>
<evidence type="ECO:0000313" key="10">
    <source>
        <dbReference type="EMBL" id="OGM65396.1"/>
    </source>
</evidence>
<protein>
    <submittedName>
        <fullName evidence="10">Glycosyl transferase</fullName>
    </submittedName>
</protein>
<dbReference type="SUPFAM" id="SSF53448">
    <property type="entry name" value="Nucleotide-diphospho-sugar transferases"/>
    <property type="match status" value="1"/>
</dbReference>
<evidence type="ECO:0000256" key="4">
    <source>
        <dbReference type="ARBA" id="ARBA00022692"/>
    </source>
</evidence>
<name>A0A1F8BMV6_9BACT</name>
<keyword evidence="6 8" id="KW-1133">Transmembrane helix</keyword>
<dbReference type="PANTHER" id="PTHR48090">
    <property type="entry name" value="UNDECAPRENYL-PHOSPHATE 4-DEOXY-4-FORMAMIDO-L-ARABINOSE TRANSFERASE-RELATED"/>
    <property type="match status" value="1"/>
</dbReference>
<evidence type="ECO:0000259" key="9">
    <source>
        <dbReference type="Pfam" id="PF00535"/>
    </source>
</evidence>
<feature type="transmembrane region" description="Helical" evidence="8">
    <location>
        <begin position="273"/>
        <end position="297"/>
    </location>
</feature>
<keyword evidence="3 10" id="KW-0808">Transferase</keyword>
<evidence type="ECO:0000313" key="11">
    <source>
        <dbReference type="Proteomes" id="UP000176725"/>
    </source>
</evidence>
<sequence>MVNPKSISLVIPAFNEEKNILPLYNLLRKVIEKNKYYYEIIFVDDGSTDNTLRVLKSIHKKDKKVKIISFRKNFGQTAALSSGFDYARKSIVITLDADLQNDPRDIPTLLREIDKGYDVVSGWRVNRKDDFLTRNFPSYFANWLISKISGIKLHDYGCTLKAYKKDILEDIKLYGEMHRFIPAIAASVGARVGEVEISHHRRRYGKSKYGIDRTLRVILDLLVIKFILSYQFRPIQLFGKLGFAIIAFGSLIFIWLVYGRFFLAQPLSTRPLLVVSIFFILVGIQFIIFGLLAEIMVRIYFESQKKPTYFIKKIVK</sequence>
<feature type="domain" description="Glycosyltransferase 2-like" evidence="9">
    <location>
        <begin position="8"/>
        <end position="171"/>
    </location>
</feature>
<evidence type="ECO:0000256" key="3">
    <source>
        <dbReference type="ARBA" id="ARBA00022679"/>
    </source>
</evidence>
<dbReference type="Pfam" id="PF00535">
    <property type="entry name" value="Glycos_transf_2"/>
    <property type="match status" value="1"/>
</dbReference>
<evidence type="ECO:0000256" key="1">
    <source>
        <dbReference type="ARBA" id="ARBA00022475"/>
    </source>
</evidence>
<feature type="transmembrane region" description="Helical" evidence="8">
    <location>
        <begin position="241"/>
        <end position="261"/>
    </location>
</feature>
<keyword evidence="7 8" id="KW-0472">Membrane</keyword>
<dbReference type="GO" id="GO:0099621">
    <property type="term" value="F:undecaprenyl-phosphate 4-deoxy-4-formamido-L-arabinose transferase activity"/>
    <property type="evidence" value="ECO:0007669"/>
    <property type="project" value="TreeGrafter"/>
</dbReference>
<keyword evidence="2" id="KW-0328">Glycosyltransferase</keyword>
<reference evidence="10 11" key="1">
    <citation type="journal article" date="2016" name="Nat. Commun.">
        <title>Thousands of microbial genomes shed light on interconnected biogeochemical processes in an aquifer system.</title>
        <authorList>
            <person name="Anantharaman K."/>
            <person name="Brown C.T."/>
            <person name="Hug L.A."/>
            <person name="Sharon I."/>
            <person name="Castelle C.J."/>
            <person name="Probst A.J."/>
            <person name="Thomas B.C."/>
            <person name="Singh A."/>
            <person name="Wilkins M.J."/>
            <person name="Karaoz U."/>
            <person name="Brodie E.L."/>
            <person name="Williams K.H."/>
            <person name="Hubbard S.S."/>
            <person name="Banfield J.F."/>
        </authorList>
    </citation>
    <scope>NUCLEOTIDE SEQUENCE [LARGE SCALE GENOMIC DNA]</scope>
</reference>
<evidence type="ECO:0000256" key="5">
    <source>
        <dbReference type="ARBA" id="ARBA00022985"/>
    </source>
</evidence>
<evidence type="ECO:0000256" key="8">
    <source>
        <dbReference type="SAM" id="Phobius"/>
    </source>
</evidence>
<dbReference type="CDD" id="cd04187">
    <property type="entry name" value="DPM1_like_bac"/>
    <property type="match status" value="1"/>
</dbReference>
<dbReference type="InterPro" id="IPR029044">
    <property type="entry name" value="Nucleotide-diphossugar_trans"/>
</dbReference>
<dbReference type="EMBL" id="MGHH01000004">
    <property type="protein sequence ID" value="OGM65396.1"/>
    <property type="molecule type" value="Genomic_DNA"/>
</dbReference>
<evidence type="ECO:0000256" key="7">
    <source>
        <dbReference type="ARBA" id="ARBA00023136"/>
    </source>
</evidence>
<dbReference type="Proteomes" id="UP000176725">
    <property type="component" value="Unassembled WGS sequence"/>
</dbReference>